<dbReference type="Gene3D" id="3.10.620.30">
    <property type="match status" value="1"/>
</dbReference>
<dbReference type="Pfam" id="PF01841">
    <property type="entry name" value="Transglut_core"/>
    <property type="match status" value="1"/>
</dbReference>
<dbReference type="Proteomes" id="UP000007384">
    <property type="component" value="Chromosome"/>
</dbReference>
<dbReference type="PANTHER" id="PTHR46333:SF2">
    <property type="entry name" value="CYTOKINESIS PROTEIN 3"/>
    <property type="match status" value="1"/>
</dbReference>
<organism evidence="3 4">
    <name type="scientific">Fervidobacterium pennivorans (strain DSM 9078 / Ven5)</name>
    <dbReference type="NCBI Taxonomy" id="771875"/>
    <lineage>
        <taxon>Bacteria</taxon>
        <taxon>Thermotogati</taxon>
        <taxon>Thermotogota</taxon>
        <taxon>Thermotogae</taxon>
        <taxon>Thermotogales</taxon>
        <taxon>Fervidobacteriaceae</taxon>
        <taxon>Fervidobacterium</taxon>
    </lineage>
</organism>
<dbReference type="SMART" id="SM00460">
    <property type="entry name" value="TGc"/>
    <property type="match status" value="1"/>
</dbReference>
<name>H9U9X0_FERPD</name>
<reference evidence="3" key="1">
    <citation type="submission" date="2012-03" db="EMBL/GenBank/DDBJ databases">
        <title>Complete sequence of Fervidobacterium pennivorans DSM 9078.</title>
        <authorList>
            <consortium name="US DOE Joint Genome Institute"/>
            <person name="Lucas S."/>
            <person name="Han J."/>
            <person name="Lapidus A."/>
            <person name="Cheng J.-F."/>
            <person name="Goodwin L."/>
            <person name="Pitluck S."/>
            <person name="Peters L."/>
            <person name="Ovchinnikova G."/>
            <person name="Lu M."/>
            <person name="Detter J.C."/>
            <person name="Han C."/>
            <person name="Tapia R."/>
            <person name="Land M."/>
            <person name="Hauser L."/>
            <person name="Kyrpides N."/>
            <person name="Ivanova N."/>
            <person name="Pagani I."/>
            <person name="Noll K.M."/>
            <person name="Woyke T."/>
        </authorList>
    </citation>
    <scope>NUCLEOTIDE SEQUENCE</scope>
    <source>
        <strain evidence="3">DSM 9078</strain>
    </source>
</reference>
<proteinExistence type="predicted"/>
<gene>
    <name evidence="3" type="ordered locus">Ferpe_0160</name>
</gene>
<sequence length="383" mass="43894">MCVECVDDVEQMACFGKGNAWMEERFRMFVLIVWVLLCSMIFAKVYQVYSVDDIEKAIATDILNYEQATVLRAKGINNASMLKVIGTIIESLPEKLFIERWEAKSLEQEGTVETTITYIYTETVAQRKVVDEFISKNLPVIVGNAKSDLEKVFAINEWIKAYITYDESYSHKSVYETLKDRTGVCQGYALLFYKLAKGAGLSVYLVSGQAKPAEASADKLQPHAWNIVKVEDSWYYIDTTWNDSTGTNAYFLFGKNQARYSHYPTTKVPAAVSTKSYAEKLYEEIVAGNSRSLNLFNSLYGNLIEKYDDFVIYLTNVLKNRNSKPEVKFVSSASFVTRYLSRAMQEAMFKLNLTSVSYDYSHLYLFTFEGKDFFIWTLSFSRK</sequence>
<evidence type="ECO:0000313" key="4">
    <source>
        <dbReference type="Proteomes" id="UP000007384"/>
    </source>
</evidence>
<dbReference type="eggNOG" id="COG5279">
    <property type="taxonomic scope" value="Bacteria"/>
</dbReference>
<dbReference type="SUPFAM" id="SSF54001">
    <property type="entry name" value="Cysteine proteinases"/>
    <property type="match status" value="1"/>
</dbReference>
<evidence type="ECO:0000256" key="1">
    <source>
        <dbReference type="SAM" id="Phobius"/>
    </source>
</evidence>
<dbReference type="PANTHER" id="PTHR46333">
    <property type="entry name" value="CYTOKINESIS PROTEIN 3"/>
    <property type="match status" value="1"/>
</dbReference>
<dbReference type="InterPro" id="IPR052557">
    <property type="entry name" value="CAP/Cytokinesis_protein"/>
</dbReference>
<keyword evidence="1" id="KW-0472">Membrane</keyword>
<dbReference type="EMBL" id="CP003260">
    <property type="protein sequence ID" value="AFG34313.1"/>
    <property type="molecule type" value="Genomic_DNA"/>
</dbReference>
<dbReference type="HOGENOM" id="CLU_052009_1_0_0"/>
<dbReference type="STRING" id="771875.Ferpe_0160"/>
<keyword evidence="4" id="KW-1185">Reference proteome</keyword>
<protein>
    <submittedName>
        <fullName evidence="3">Transglutaminase-like superfamily protein</fullName>
    </submittedName>
</protein>
<feature type="transmembrane region" description="Helical" evidence="1">
    <location>
        <begin position="26"/>
        <end position="46"/>
    </location>
</feature>
<keyword evidence="1" id="KW-0812">Transmembrane</keyword>
<evidence type="ECO:0000259" key="2">
    <source>
        <dbReference type="SMART" id="SM00460"/>
    </source>
</evidence>
<dbReference type="InterPro" id="IPR002931">
    <property type="entry name" value="Transglutaminase-like"/>
</dbReference>
<dbReference type="PATRIC" id="fig|771875.3.peg.169"/>
<evidence type="ECO:0000313" key="3">
    <source>
        <dbReference type="EMBL" id="AFG34313.1"/>
    </source>
</evidence>
<dbReference type="KEGG" id="fpe:Ferpe_0160"/>
<dbReference type="InterPro" id="IPR038765">
    <property type="entry name" value="Papain-like_cys_pep_sf"/>
</dbReference>
<dbReference type="GO" id="GO:0005737">
    <property type="term" value="C:cytoplasm"/>
    <property type="evidence" value="ECO:0007669"/>
    <property type="project" value="TreeGrafter"/>
</dbReference>
<feature type="domain" description="Transglutaminase-like" evidence="2">
    <location>
        <begin position="177"/>
        <end position="241"/>
    </location>
</feature>
<accession>H9U9X0</accession>
<dbReference type="AlphaFoldDB" id="H9U9X0"/>
<keyword evidence="1" id="KW-1133">Transmembrane helix</keyword>